<proteinExistence type="predicted"/>
<dbReference type="EMBL" id="JABWRB020000003">
    <property type="protein sequence ID" value="MBV4497654.1"/>
    <property type="molecule type" value="Genomic_DNA"/>
</dbReference>
<reference evidence="1 3" key="1">
    <citation type="journal article" date="2020" name="Microorganisms">
        <title>Reliable Identification of Environmental Pseudomonas Isolates Using the rpoD Gene.</title>
        <authorList>
            <consortium name="The Broad Institute Genome Sequencing Platform"/>
            <person name="Girard L."/>
            <person name="Lood C."/>
            <person name="Rokni-Zadeh H."/>
            <person name="van Noort V."/>
            <person name="Lavigne R."/>
            <person name="De Mot R."/>
        </authorList>
    </citation>
    <scope>NUCLEOTIDE SEQUENCE</scope>
    <source>
        <strain evidence="1 3">SWRI12</strain>
    </source>
</reference>
<gene>
    <name evidence="2" type="ORF">HU715_020120</name>
    <name evidence="1" type="ORF">HU715_27895</name>
</gene>
<evidence type="ECO:0000313" key="3">
    <source>
        <dbReference type="Proteomes" id="UP000636518"/>
    </source>
</evidence>
<protein>
    <submittedName>
        <fullName evidence="1">Uncharacterized protein</fullName>
    </submittedName>
</protein>
<dbReference type="RefSeq" id="WP_186710756.1">
    <property type="nucleotide sequence ID" value="NZ_JABWRB020000003.1"/>
</dbReference>
<accession>A0A923FK71</accession>
<reference evidence="2" key="3">
    <citation type="submission" date="2021-06" db="EMBL/GenBank/DDBJ databases">
        <title>Updating the genus Pseudomonas: Description of 43 new species and partition of the Pseudomonas putida group.</title>
        <authorList>
            <person name="Girard L."/>
            <person name="Lood C."/>
            <person name="Vandamme P."/>
            <person name="Rokni-Zadeh H."/>
            <person name="Van Noort V."/>
            <person name="Hofte M."/>
            <person name="Lavigne R."/>
            <person name="De Mot R."/>
        </authorList>
    </citation>
    <scope>NUCLEOTIDE SEQUENCE</scope>
    <source>
        <strain evidence="2">SWRI12</strain>
    </source>
</reference>
<dbReference type="AlphaFoldDB" id="A0A923FK71"/>
<evidence type="ECO:0000313" key="1">
    <source>
        <dbReference type="EMBL" id="MBC3393489.1"/>
    </source>
</evidence>
<comment type="caution">
    <text evidence="1">The sequence shown here is derived from an EMBL/GenBank/DDBJ whole genome shotgun (WGS) entry which is preliminary data.</text>
</comment>
<name>A0A923FK71_9PSED</name>
<sequence length="104" mass="11506">MKITTKDWTAQIDRMPGAASFRTFGTVTVANSGVIPTLVRSAKQDKSFDLRLELTLQNSAGVSLQVLTDKVVEYKELGESNVTSVSIFFEGKLLHHIDEILITH</sequence>
<keyword evidence="3" id="KW-1185">Reference proteome</keyword>
<organism evidence="1">
    <name type="scientific">Pseudomonas zanjanensis</name>
    <dbReference type="NCBI Taxonomy" id="2745496"/>
    <lineage>
        <taxon>Bacteria</taxon>
        <taxon>Pseudomonadati</taxon>
        <taxon>Pseudomonadota</taxon>
        <taxon>Gammaproteobacteria</taxon>
        <taxon>Pseudomonadales</taxon>
        <taxon>Pseudomonadaceae</taxon>
        <taxon>Pseudomonas</taxon>
    </lineage>
</organism>
<dbReference type="Proteomes" id="UP000636518">
    <property type="component" value="Unassembled WGS sequence"/>
</dbReference>
<reference evidence="1" key="2">
    <citation type="submission" date="2020-07" db="EMBL/GenBank/DDBJ databases">
        <authorList>
            <person name="Lood C."/>
            <person name="Girard L."/>
        </authorList>
    </citation>
    <scope>NUCLEOTIDE SEQUENCE</scope>
    <source>
        <strain evidence="1">SWRI12</strain>
    </source>
</reference>
<evidence type="ECO:0000313" key="2">
    <source>
        <dbReference type="EMBL" id="MBV4497654.1"/>
    </source>
</evidence>
<dbReference type="EMBL" id="JABWRB010000070">
    <property type="protein sequence ID" value="MBC3393489.1"/>
    <property type="molecule type" value="Genomic_DNA"/>
</dbReference>